<evidence type="ECO:0000256" key="6">
    <source>
        <dbReference type="ARBA" id="ARBA00022525"/>
    </source>
</evidence>
<protein>
    <submittedName>
        <fullName evidence="15">PGF-CTERM protein/surface glycoprotein</fullName>
    </submittedName>
</protein>
<feature type="region of interest" description="Disordered" evidence="13">
    <location>
        <begin position="884"/>
        <end position="961"/>
    </location>
</feature>
<comment type="subcellular location">
    <subcellularLocation>
        <location evidence="1">Cell membrane</location>
    </subcellularLocation>
    <subcellularLocation>
        <location evidence="2">Secreted</location>
        <location evidence="2">Cell wall</location>
        <location evidence="2">S-layer</location>
    </subcellularLocation>
</comment>
<evidence type="ECO:0000256" key="11">
    <source>
        <dbReference type="ARBA" id="ARBA00023136"/>
    </source>
</evidence>
<evidence type="ECO:0000259" key="14">
    <source>
        <dbReference type="Pfam" id="PF18204"/>
    </source>
</evidence>
<evidence type="ECO:0000256" key="3">
    <source>
        <dbReference type="ARBA" id="ARBA00009327"/>
    </source>
</evidence>
<evidence type="ECO:0000256" key="12">
    <source>
        <dbReference type="ARBA" id="ARBA00023180"/>
    </source>
</evidence>
<keyword evidence="16" id="KW-1185">Reference proteome</keyword>
<evidence type="ECO:0000256" key="10">
    <source>
        <dbReference type="ARBA" id="ARBA00022989"/>
    </source>
</evidence>
<keyword evidence="6" id="KW-0964">Secreted</keyword>
<evidence type="ECO:0000313" key="16">
    <source>
        <dbReference type="Proteomes" id="UP000198888"/>
    </source>
</evidence>
<reference evidence="15 16" key="1">
    <citation type="submission" date="2016-10" db="EMBL/GenBank/DDBJ databases">
        <authorList>
            <person name="de Groot N.N."/>
        </authorList>
    </citation>
    <scope>NUCLEOTIDE SEQUENCE [LARGE SCALE GENOMIC DNA]</scope>
    <source>
        <strain evidence="15 16">DSM 22187</strain>
    </source>
</reference>
<evidence type="ECO:0000313" key="15">
    <source>
        <dbReference type="EMBL" id="SEI63905.1"/>
    </source>
</evidence>
<evidence type="ECO:0000256" key="13">
    <source>
        <dbReference type="SAM" id="MobiDB-lite"/>
    </source>
</evidence>
<dbReference type="NCBIfam" id="NF045517">
    <property type="entry name" value="halo_surf_dom"/>
    <property type="match status" value="1"/>
</dbReference>
<evidence type="ECO:0000256" key="5">
    <source>
        <dbReference type="ARBA" id="ARBA00022512"/>
    </source>
</evidence>
<name>A0A1H6SJD9_9EURY</name>
<dbReference type="Pfam" id="PF18204">
    <property type="entry name" value="PGF-CTERM"/>
    <property type="match status" value="1"/>
</dbReference>
<comment type="similarity">
    <text evidence="3">Belongs to the halobacterial S-layer protein family.</text>
</comment>
<dbReference type="InterPro" id="IPR026452">
    <property type="entry name" value="Surf_glycop_sig_pep"/>
</dbReference>
<evidence type="ECO:0000256" key="4">
    <source>
        <dbReference type="ARBA" id="ARBA00022475"/>
    </source>
</evidence>
<keyword evidence="9" id="KW-0732">Signal</keyword>
<dbReference type="GO" id="GO:0005886">
    <property type="term" value="C:plasma membrane"/>
    <property type="evidence" value="ECO:0007669"/>
    <property type="project" value="UniProtKB-SubCell"/>
</dbReference>
<keyword evidence="11" id="KW-0472">Membrane</keyword>
<dbReference type="GO" id="GO:0030115">
    <property type="term" value="C:S-layer"/>
    <property type="evidence" value="ECO:0007669"/>
    <property type="project" value="UniProtKB-SubCell"/>
</dbReference>
<dbReference type="EMBL" id="FNYR01000004">
    <property type="protein sequence ID" value="SEI63905.1"/>
    <property type="molecule type" value="Genomic_DNA"/>
</dbReference>
<dbReference type="RefSeq" id="WP_089671284.1">
    <property type="nucleotide sequence ID" value="NZ_CP024845.1"/>
</dbReference>
<keyword evidence="7" id="KW-0701">S-layer</keyword>
<accession>A0A1H6SJD9</accession>
<feature type="region of interest" description="Disordered" evidence="13">
    <location>
        <begin position="137"/>
        <end position="158"/>
    </location>
</feature>
<proteinExistence type="inferred from homology"/>
<accession>A0A2H4Q0H3</accession>
<dbReference type="AlphaFoldDB" id="A0A1H6SJD9"/>
<dbReference type="Proteomes" id="UP000198888">
    <property type="component" value="Unassembled WGS sequence"/>
</dbReference>
<dbReference type="InterPro" id="IPR026371">
    <property type="entry name" value="PGF_CTERM"/>
</dbReference>
<gene>
    <name evidence="15" type="ORF">SAMN05444271_104155</name>
</gene>
<evidence type="ECO:0000256" key="2">
    <source>
        <dbReference type="ARBA" id="ARBA00004237"/>
    </source>
</evidence>
<keyword evidence="12" id="KW-0325">Glycoprotein</keyword>
<dbReference type="KEGG" id="hae:halTADL_1043"/>
<feature type="compositionally biased region" description="Acidic residues" evidence="13">
    <location>
        <begin position="904"/>
        <end position="957"/>
    </location>
</feature>
<dbReference type="NCBIfam" id="TIGR04207">
    <property type="entry name" value="halo_sig_pep"/>
    <property type="match status" value="1"/>
</dbReference>
<evidence type="ECO:0000256" key="8">
    <source>
        <dbReference type="ARBA" id="ARBA00022692"/>
    </source>
</evidence>
<organism evidence="15 16">
    <name type="scientific">Halohasta litchfieldiae</name>
    <dbReference type="NCBI Taxonomy" id="1073996"/>
    <lineage>
        <taxon>Archaea</taxon>
        <taxon>Methanobacteriati</taxon>
        <taxon>Methanobacteriota</taxon>
        <taxon>Stenosarchaea group</taxon>
        <taxon>Halobacteria</taxon>
        <taxon>Halobacteriales</taxon>
        <taxon>Haloferacaceae</taxon>
        <taxon>Halohasta</taxon>
    </lineage>
</organism>
<evidence type="ECO:0000256" key="9">
    <source>
        <dbReference type="ARBA" id="ARBA00022729"/>
    </source>
</evidence>
<feature type="domain" description="PGF-CTERM archaeal protein-sorting signal" evidence="14">
    <location>
        <begin position="960"/>
        <end position="982"/>
    </location>
</feature>
<keyword evidence="4" id="KW-1003">Cell membrane</keyword>
<evidence type="ECO:0000256" key="7">
    <source>
        <dbReference type="ARBA" id="ARBA00022601"/>
    </source>
</evidence>
<keyword evidence="5" id="KW-0134">Cell wall</keyword>
<evidence type="ECO:0000256" key="1">
    <source>
        <dbReference type="ARBA" id="ARBA00004236"/>
    </source>
</evidence>
<dbReference type="OrthoDB" id="325633at2157"/>
<dbReference type="NCBIfam" id="TIGR04126">
    <property type="entry name" value="PGF_CTERM"/>
    <property type="match status" value="1"/>
</dbReference>
<sequence length="984" mass="104622">MTNENYSNKLRAIFLAFIMVTSVFGGAMAFSGGAAAVPADPAPSAEDVDVTDGVQTQEISFTAENEPGDGDYNNGTSANGTITISPVADLTFDNVSVDSVDGVTAEVDNGDIVVTVDAVNTVTASEVDITVNAEVDPSGTTAASGTYDLESDSGSDQTAEFDITSSGSGDANLGSGATFWEGQNLDLFIRSNVDDTTDYQVRELDTTANDGEGSIEGLVEEVSIDSDDRTLSYDSEGLNGDYVITPADDSSTAIVFENGIANSTVTDSGTDTNNAGFEVTEQSLSVAFDDENVDDSETTYLDLDTNRGTTDVVVHANGDLDDEDFETIFNDTDADYTLDLTLDSGEVDDLDDDYDLDQEDAVVLRDVSDLDTDDENGPADFSDIDMGEYDFQFDVSDTAASDSASISVTEEDVDAEFTEDVTTSAAGDLVEFTVEMEDASETFIQIGDEDVGFVDFLHVEDDDDDGEVTFTVNTRTLGTAVDTERVYDSEDDIINSEVHGDDTGAEFYDDDEDNLLNASNNPDTNSDFEVYLDQLDLIDVADETAQEQLTRPLQPAEYDIITADFADEGEGEFGVNSDDEAEANEELSAALLELEAPTIGDLTTHVASAADADEDDNVEDLLGSVTPREEIAEDDRLVIQVEATGFEGALVDSTGDFDSLEDGMTLAEFNGIINDSEDADWASEGINFNVEADDATGNQDATELDLENDDESQAFVVFDEDNGQFFVVVDTSAGDDVFSGSIDDGDTFTAEMEYETDEDDRYAFADGPVEPYNGEADNDEGGPAYPYFQADSTVTSEATFDIVAPEVNFDNVNVDGNLEAENIEDAEISGTTNVAPGTDGEIQVSSTDASTSFRNGQSVNISEDGEISAEFDFSDQEVDDEFDTSFRVGGSDIDSVSSILVEEGTLEDDAPEEDDESEDDMSDDGESDDSASDDGESDDSASDDSASDDGESDDSSSEETPGFGAIVALVAVLGAALLATRRQN</sequence>
<keyword evidence="8" id="KW-0812">Transmembrane</keyword>
<keyword evidence="10" id="KW-1133">Transmembrane helix</keyword>
<dbReference type="GeneID" id="35001857"/>